<keyword evidence="1 5" id="KW-0479">Metal-binding</keyword>
<dbReference type="GO" id="GO:0005912">
    <property type="term" value="C:adherens junction"/>
    <property type="evidence" value="ECO:0007669"/>
    <property type="project" value="TreeGrafter"/>
</dbReference>
<evidence type="ECO:0000313" key="10">
    <source>
        <dbReference type="RefSeq" id="XP_032813697.1"/>
    </source>
</evidence>
<dbReference type="AlphaFoldDB" id="A0AAJ7WYT1"/>
<dbReference type="Proteomes" id="UP001318040">
    <property type="component" value="Chromosome 20"/>
</dbReference>
<keyword evidence="2" id="KW-0677">Repeat</keyword>
<evidence type="ECO:0000256" key="1">
    <source>
        <dbReference type="ARBA" id="ARBA00022723"/>
    </source>
</evidence>
<dbReference type="RefSeq" id="XP_032813697.1">
    <property type="nucleotide sequence ID" value="XM_032957806.1"/>
</dbReference>
<keyword evidence="3 5" id="KW-0862">Zinc</keyword>
<accession>A0AAJ7WYT1</accession>
<dbReference type="InterPro" id="IPR047248">
    <property type="entry name" value="Ajuba-like_LIM3"/>
</dbReference>
<dbReference type="CDD" id="cd09352">
    <property type="entry name" value="LIM1_Ajuba_like"/>
    <property type="match status" value="1"/>
</dbReference>
<dbReference type="InterPro" id="IPR001781">
    <property type="entry name" value="Znf_LIM"/>
</dbReference>
<dbReference type="GO" id="GO:0007010">
    <property type="term" value="P:cytoskeleton organization"/>
    <property type="evidence" value="ECO:0007669"/>
    <property type="project" value="TreeGrafter"/>
</dbReference>
<dbReference type="GO" id="GO:0035331">
    <property type="term" value="P:negative regulation of hippo signaling"/>
    <property type="evidence" value="ECO:0007669"/>
    <property type="project" value="TreeGrafter"/>
</dbReference>
<proteinExistence type="predicted"/>
<evidence type="ECO:0000259" key="7">
    <source>
        <dbReference type="PROSITE" id="PS50023"/>
    </source>
</evidence>
<feature type="domain" description="LIM zinc-binding" evidence="7">
    <location>
        <begin position="510"/>
        <end position="579"/>
    </location>
</feature>
<dbReference type="InterPro" id="IPR047247">
    <property type="entry name" value="Ajuba-like_LIM2"/>
</dbReference>
<dbReference type="RefSeq" id="XP_032813698.1">
    <property type="nucleotide sequence ID" value="XM_032957807.1"/>
</dbReference>
<dbReference type="PANTHER" id="PTHR24219">
    <property type="entry name" value="LIM DOMAIN-CONTAINING PROTEIN JUB"/>
    <property type="match status" value="1"/>
</dbReference>
<evidence type="ECO:0000313" key="8">
    <source>
        <dbReference type="Proteomes" id="UP001318040"/>
    </source>
</evidence>
<protein>
    <submittedName>
        <fullName evidence="9 10">LIM domain-containing protein 1 isoform X1</fullName>
    </submittedName>
</protein>
<dbReference type="GO" id="GO:0001666">
    <property type="term" value="P:response to hypoxia"/>
    <property type="evidence" value="ECO:0007669"/>
    <property type="project" value="TreeGrafter"/>
</dbReference>
<reference evidence="9 10" key="1">
    <citation type="submission" date="2025-04" db="UniProtKB">
        <authorList>
            <consortium name="RefSeq"/>
        </authorList>
    </citation>
    <scope>IDENTIFICATION</scope>
    <source>
        <tissue evidence="9 10">Sperm</tissue>
    </source>
</reference>
<dbReference type="CDD" id="cd09355">
    <property type="entry name" value="LIM2_Ajuba_like"/>
    <property type="match status" value="1"/>
</dbReference>
<dbReference type="GO" id="GO:0000932">
    <property type="term" value="C:P-body"/>
    <property type="evidence" value="ECO:0007669"/>
    <property type="project" value="TreeGrafter"/>
</dbReference>
<dbReference type="Gene3D" id="2.10.110.10">
    <property type="entry name" value="Cysteine Rich Protein"/>
    <property type="match status" value="3"/>
</dbReference>
<organism evidence="8 11">
    <name type="scientific">Petromyzon marinus</name>
    <name type="common">Sea lamprey</name>
    <dbReference type="NCBI Taxonomy" id="7757"/>
    <lineage>
        <taxon>Eukaryota</taxon>
        <taxon>Metazoa</taxon>
        <taxon>Chordata</taxon>
        <taxon>Craniata</taxon>
        <taxon>Vertebrata</taxon>
        <taxon>Cyclostomata</taxon>
        <taxon>Hyperoartia</taxon>
        <taxon>Petromyzontiformes</taxon>
        <taxon>Petromyzontidae</taxon>
        <taxon>Petromyzon</taxon>
    </lineage>
</organism>
<dbReference type="PROSITE" id="PS00478">
    <property type="entry name" value="LIM_DOMAIN_1"/>
    <property type="match status" value="2"/>
</dbReference>
<feature type="region of interest" description="Disordered" evidence="6">
    <location>
        <begin position="37"/>
        <end position="143"/>
    </location>
</feature>
<evidence type="ECO:0000313" key="11">
    <source>
        <dbReference type="RefSeq" id="XP_032813698.1"/>
    </source>
</evidence>
<dbReference type="GO" id="GO:0005634">
    <property type="term" value="C:nucleus"/>
    <property type="evidence" value="ECO:0007669"/>
    <property type="project" value="TreeGrafter"/>
</dbReference>
<dbReference type="GO" id="GO:0046872">
    <property type="term" value="F:metal ion binding"/>
    <property type="evidence" value="ECO:0007669"/>
    <property type="project" value="UniProtKB-KW"/>
</dbReference>
<evidence type="ECO:0000256" key="2">
    <source>
        <dbReference type="ARBA" id="ARBA00022737"/>
    </source>
</evidence>
<evidence type="ECO:0000256" key="5">
    <source>
        <dbReference type="PROSITE-ProRule" id="PRU00125"/>
    </source>
</evidence>
<name>A0AAJ7WYT1_PETMA</name>
<dbReference type="InterPro" id="IPR047245">
    <property type="entry name" value="Ajuba-like_LIM1"/>
</dbReference>
<keyword evidence="8" id="KW-1185">Reference proteome</keyword>
<dbReference type="PANTHER" id="PTHR24219:SF4">
    <property type="entry name" value="LIM DOMAIN-CONTAINING PROTEIN JUB"/>
    <property type="match status" value="1"/>
</dbReference>
<sequence>MHHQGDELEMEASRFLQDLDLYEASSHGLFRVGKADAPSAGFEEARQRFSGRLSLQPDGISMLPPSSPSSSAAAAVSPPSSPAAAAQPGAVPRRLPADWSSEVHGSGGPVAPVRSEASREMGRPAWAQQQRHPEAISASEESFFRSKERLQTAPVDGAVVLSENHHQGSLREGHQGRLSEGHQGQMGQVHHVRFIEGHEGRLSAANQGHQGTLSDLSQGRLNEAHQVRFIEGHEGRSSEGYHGRSSEVNQGRLKEVHQVRFSEGHQDKLNDVHQGKLSEGHHGVSSEVQVGMSEGHQRRLNDGQQVHPPPCPAPPPLPHKWGLQRATEPVGPTAPPHGHRSAKFTIPVQNKQDFSSSTEERLEAMAQQIESELDSKKPDEYYGMCVKCNEGVYGMGQACQAMGCYYHTHCFTCCSCGRRLRGKAFYNVNGRVYCEEDYLYSGFQQNADKCFECGHLIMETILQAVGKSYHPTCFRCVVCNECLDGVPFTVDRDHRVYCVQDYHRSRTFAPKCAACGLPILPNQGSEEVIRVVSMDRDYHVECYHCESCKMQLNDEEGRRCYPLGGRLLCHHCHLQRREPAGGSSASP</sequence>
<feature type="domain" description="LIM zinc-binding" evidence="7">
    <location>
        <begin position="448"/>
        <end position="508"/>
    </location>
</feature>
<evidence type="ECO:0000256" key="4">
    <source>
        <dbReference type="ARBA" id="ARBA00023038"/>
    </source>
</evidence>
<keyword evidence="4 5" id="KW-0440">LIM domain</keyword>
<dbReference type="FunFam" id="2.10.110.10:FF:000028">
    <property type="entry name" value="LIM domain-containing protein 1"/>
    <property type="match status" value="1"/>
</dbReference>
<dbReference type="PROSITE" id="PS50023">
    <property type="entry name" value="LIM_DOMAIN_2"/>
    <property type="match status" value="3"/>
</dbReference>
<evidence type="ECO:0000313" key="9">
    <source>
        <dbReference type="RefSeq" id="XP_032813696.1"/>
    </source>
</evidence>
<dbReference type="GO" id="GO:0005667">
    <property type="term" value="C:transcription regulator complex"/>
    <property type="evidence" value="ECO:0007669"/>
    <property type="project" value="TreeGrafter"/>
</dbReference>
<dbReference type="RefSeq" id="XP_032813696.1">
    <property type="nucleotide sequence ID" value="XM_032957805.1"/>
</dbReference>
<dbReference type="FunFam" id="2.10.110.10:FF:000037">
    <property type="entry name" value="LIM domain-containing protein 1"/>
    <property type="match status" value="1"/>
</dbReference>
<feature type="compositionally biased region" description="Low complexity" evidence="6">
    <location>
        <begin position="68"/>
        <end position="92"/>
    </location>
</feature>
<feature type="region of interest" description="Disordered" evidence="6">
    <location>
        <begin position="291"/>
        <end position="313"/>
    </location>
</feature>
<dbReference type="KEGG" id="pmrn:116944271"/>
<dbReference type="GO" id="GO:0003714">
    <property type="term" value="F:transcription corepressor activity"/>
    <property type="evidence" value="ECO:0007669"/>
    <property type="project" value="TreeGrafter"/>
</dbReference>
<evidence type="ECO:0000256" key="6">
    <source>
        <dbReference type="SAM" id="MobiDB-lite"/>
    </source>
</evidence>
<feature type="domain" description="LIM zinc-binding" evidence="7">
    <location>
        <begin position="383"/>
        <end position="444"/>
    </location>
</feature>
<evidence type="ECO:0000256" key="3">
    <source>
        <dbReference type="ARBA" id="ARBA00022833"/>
    </source>
</evidence>
<dbReference type="Pfam" id="PF00412">
    <property type="entry name" value="LIM"/>
    <property type="match status" value="3"/>
</dbReference>
<dbReference type="SUPFAM" id="SSF57716">
    <property type="entry name" value="Glucocorticoid receptor-like (DNA-binding domain)"/>
    <property type="match status" value="2"/>
</dbReference>
<dbReference type="CDD" id="cd09438">
    <property type="entry name" value="LIM3_Ajuba_like"/>
    <property type="match status" value="1"/>
</dbReference>
<gene>
    <name evidence="9 10 11" type="primary">LIMD1</name>
</gene>
<dbReference type="SMART" id="SM00132">
    <property type="entry name" value="LIM"/>
    <property type="match status" value="3"/>
</dbReference>
<dbReference type="InterPro" id="IPR047172">
    <property type="entry name" value="Ajuba-like"/>
</dbReference>